<dbReference type="FunFam" id="3.30.70.270:FF:000001">
    <property type="entry name" value="Diguanylate cyclase domain protein"/>
    <property type="match status" value="1"/>
</dbReference>
<proteinExistence type="predicted"/>
<dbReference type="EMBL" id="CP059066">
    <property type="protein sequence ID" value="QSQ08719.1"/>
    <property type="molecule type" value="Genomic_DNA"/>
</dbReference>
<accession>A0A8A0RMH0</accession>
<keyword evidence="1" id="KW-0812">Transmembrane</keyword>
<sequence length="225" mass="25714">MRGMKEKVYKYAPAILLSGGLFLWFVTVLIDRHYNYNQGLVWMPFVIFQVTISTICGILIKKLHQQVYTDSLTGLCNRRYFYTKLSELKSKAPVSLILLDIDNFKSINDTYGHLTGDRVLQQIADILQSNTRKNDIIARWGGEEFAVILPQTDVEEAFKIADRIRTTAENHIFSYEHITCKITVSVGIASAKEVDISTDQFFKIADKALYKAKEKKNFIVTVSES</sequence>
<dbReference type="InterPro" id="IPR050469">
    <property type="entry name" value="Diguanylate_Cyclase"/>
</dbReference>
<protein>
    <submittedName>
        <fullName evidence="3">Response regulator PleD</fullName>
    </submittedName>
</protein>
<name>A0A8A0RMH0_9FIRM</name>
<evidence type="ECO:0000256" key="1">
    <source>
        <dbReference type="SAM" id="Phobius"/>
    </source>
</evidence>
<dbReference type="Gene3D" id="3.30.70.270">
    <property type="match status" value="1"/>
</dbReference>
<feature type="transmembrane region" description="Helical" evidence="1">
    <location>
        <begin position="42"/>
        <end position="60"/>
    </location>
</feature>
<keyword evidence="4" id="KW-1185">Reference proteome</keyword>
<dbReference type="InterPro" id="IPR029787">
    <property type="entry name" value="Nucleotide_cyclase"/>
</dbReference>
<evidence type="ECO:0000313" key="3">
    <source>
        <dbReference type="EMBL" id="QSQ08719.1"/>
    </source>
</evidence>
<dbReference type="AlphaFoldDB" id="A0A8A0RMH0"/>
<dbReference type="Proteomes" id="UP000662904">
    <property type="component" value="Chromosome"/>
</dbReference>
<keyword evidence="1" id="KW-1133">Transmembrane helix</keyword>
<organism evidence="3 4">
    <name type="scientific">Koleobacter methoxysyntrophicus</name>
    <dbReference type="NCBI Taxonomy" id="2751313"/>
    <lineage>
        <taxon>Bacteria</taxon>
        <taxon>Bacillati</taxon>
        <taxon>Bacillota</taxon>
        <taxon>Clostridia</taxon>
        <taxon>Koleobacterales</taxon>
        <taxon>Koleobacteraceae</taxon>
        <taxon>Koleobacter</taxon>
    </lineage>
</organism>
<dbReference type="PANTHER" id="PTHR45138">
    <property type="entry name" value="REGULATORY COMPONENTS OF SENSORY TRANSDUCTION SYSTEM"/>
    <property type="match status" value="1"/>
</dbReference>
<dbReference type="NCBIfam" id="TIGR00254">
    <property type="entry name" value="GGDEF"/>
    <property type="match status" value="1"/>
</dbReference>
<reference evidence="3" key="1">
    <citation type="submission" date="2020-07" db="EMBL/GenBank/DDBJ databases">
        <title>Koleobacter methoxysyntrophicus gen. nov., sp. nov., a novel anaerobic bacterium isolated from deep subsurface oil field and proposal of Koleobacterales ord. nov. in the phylum Firmicutes.</title>
        <authorList>
            <person name="Sakamoto S."/>
            <person name="Tamaki H."/>
        </authorList>
    </citation>
    <scope>NUCLEOTIDE SEQUENCE</scope>
    <source>
        <strain evidence="3">NRmbB1</strain>
    </source>
</reference>
<dbReference type="CDD" id="cd01949">
    <property type="entry name" value="GGDEF"/>
    <property type="match status" value="1"/>
</dbReference>
<dbReference type="SUPFAM" id="SSF55073">
    <property type="entry name" value="Nucleotide cyclase"/>
    <property type="match status" value="1"/>
</dbReference>
<dbReference type="SMART" id="SM00267">
    <property type="entry name" value="GGDEF"/>
    <property type="match status" value="1"/>
</dbReference>
<keyword evidence="1" id="KW-0472">Membrane</keyword>
<feature type="transmembrane region" description="Helical" evidence="1">
    <location>
        <begin position="12"/>
        <end position="30"/>
    </location>
</feature>
<feature type="domain" description="GGDEF" evidence="2">
    <location>
        <begin position="92"/>
        <end position="224"/>
    </location>
</feature>
<evidence type="ECO:0000259" key="2">
    <source>
        <dbReference type="PROSITE" id="PS50887"/>
    </source>
</evidence>
<dbReference type="InterPro" id="IPR000160">
    <property type="entry name" value="GGDEF_dom"/>
</dbReference>
<dbReference type="GO" id="GO:0052621">
    <property type="term" value="F:diguanylate cyclase activity"/>
    <property type="evidence" value="ECO:0007669"/>
    <property type="project" value="TreeGrafter"/>
</dbReference>
<dbReference type="PROSITE" id="PS50887">
    <property type="entry name" value="GGDEF"/>
    <property type="match status" value="1"/>
</dbReference>
<dbReference type="InterPro" id="IPR043128">
    <property type="entry name" value="Rev_trsase/Diguanyl_cyclase"/>
</dbReference>
<gene>
    <name evidence="3" type="primary">pleD_1</name>
    <name evidence="3" type="ORF">H0A61_01062</name>
</gene>
<dbReference type="PANTHER" id="PTHR45138:SF9">
    <property type="entry name" value="DIGUANYLATE CYCLASE DGCM-RELATED"/>
    <property type="match status" value="1"/>
</dbReference>
<dbReference type="KEGG" id="kme:H0A61_01062"/>
<evidence type="ECO:0000313" key="4">
    <source>
        <dbReference type="Proteomes" id="UP000662904"/>
    </source>
</evidence>
<dbReference type="Pfam" id="PF00990">
    <property type="entry name" value="GGDEF"/>
    <property type="match status" value="1"/>
</dbReference>